<keyword evidence="1" id="KW-0677">Repeat</keyword>
<dbReference type="PANTHER" id="PTHR24198:SF165">
    <property type="entry name" value="ANKYRIN REPEAT-CONTAINING PROTEIN-RELATED"/>
    <property type="match status" value="1"/>
</dbReference>
<evidence type="ECO:0000313" key="5">
    <source>
        <dbReference type="Proteomes" id="UP001487740"/>
    </source>
</evidence>
<dbReference type="PROSITE" id="PS50297">
    <property type="entry name" value="ANK_REP_REGION"/>
    <property type="match status" value="1"/>
</dbReference>
<dbReference type="AlphaFoldDB" id="A0AAW0T5U9"/>
<evidence type="ECO:0000313" key="4">
    <source>
        <dbReference type="EMBL" id="KAK8382629.1"/>
    </source>
</evidence>
<sequence length="166" mass="18576">MGAKPSIQVPICNCLPTDGLPYKAYEAAMKGHLSIISHYLTMRGNVNATYGGETMLHAACKNGRENVVHFLLKINSLCVNLRNNDNETALMLAAGHGYKDCVQHLLENNFRCKIELHCKNNEEHTAVDIAHLRNHQEVAYYLSSFFQKPPPYTASQCKSSMKIPTK</sequence>
<name>A0AAW0T5U9_SCYPA</name>
<dbReference type="Pfam" id="PF12796">
    <property type="entry name" value="Ank_2"/>
    <property type="match status" value="2"/>
</dbReference>
<comment type="caution">
    <text evidence="4">The sequence shown here is derived from an EMBL/GenBank/DDBJ whole genome shotgun (WGS) entry which is preliminary data.</text>
</comment>
<feature type="repeat" description="ANK" evidence="3">
    <location>
        <begin position="51"/>
        <end position="73"/>
    </location>
</feature>
<dbReference type="InterPro" id="IPR002110">
    <property type="entry name" value="Ankyrin_rpt"/>
</dbReference>
<keyword evidence="5" id="KW-1185">Reference proteome</keyword>
<dbReference type="EMBL" id="JARAKH010000039">
    <property type="protein sequence ID" value="KAK8382629.1"/>
    <property type="molecule type" value="Genomic_DNA"/>
</dbReference>
<keyword evidence="2 3" id="KW-0040">ANK repeat</keyword>
<accession>A0AAW0T5U9</accession>
<dbReference type="InterPro" id="IPR036770">
    <property type="entry name" value="Ankyrin_rpt-contain_sf"/>
</dbReference>
<gene>
    <name evidence="4" type="ORF">O3P69_015449</name>
</gene>
<reference evidence="4 5" key="1">
    <citation type="submission" date="2023-03" db="EMBL/GenBank/DDBJ databases">
        <title>High-quality genome of Scylla paramamosain provides insights in environmental adaptation.</title>
        <authorList>
            <person name="Zhang L."/>
        </authorList>
    </citation>
    <scope>NUCLEOTIDE SEQUENCE [LARGE SCALE GENOMIC DNA]</scope>
    <source>
        <strain evidence="4">LZ_2023a</strain>
        <tissue evidence="4">Muscle</tissue>
    </source>
</reference>
<dbReference type="Proteomes" id="UP001487740">
    <property type="component" value="Unassembled WGS sequence"/>
</dbReference>
<organism evidence="4 5">
    <name type="scientific">Scylla paramamosain</name>
    <name type="common">Mud crab</name>
    <dbReference type="NCBI Taxonomy" id="85552"/>
    <lineage>
        <taxon>Eukaryota</taxon>
        <taxon>Metazoa</taxon>
        <taxon>Ecdysozoa</taxon>
        <taxon>Arthropoda</taxon>
        <taxon>Crustacea</taxon>
        <taxon>Multicrustacea</taxon>
        <taxon>Malacostraca</taxon>
        <taxon>Eumalacostraca</taxon>
        <taxon>Eucarida</taxon>
        <taxon>Decapoda</taxon>
        <taxon>Pleocyemata</taxon>
        <taxon>Brachyura</taxon>
        <taxon>Eubrachyura</taxon>
        <taxon>Portunoidea</taxon>
        <taxon>Portunidae</taxon>
        <taxon>Portuninae</taxon>
        <taxon>Scylla</taxon>
    </lineage>
</organism>
<evidence type="ECO:0000256" key="3">
    <source>
        <dbReference type="PROSITE-ProRule" id="PRU00023"/>
    </source>
</evidence>
<evidence type="ECO:0000256" key="1">
    <source>
        <dbReference type="ARBA" id="ARBA00022737"/>
    </source>
</evidence>
<dbReference type="Gene3D" id="1.25.40.20">
    <property type="entry name" value="Ankyrin repeat-containing domain"/>
    <property type="match status" value="1"/>
</dbReference>
<dbReference type="PROSITE" id="PS50088">
    <property type="entry name" value="ANK_REPEAT"/>
    <property type="match status" value="1"/>
</dbReference>
<protein>
    <submittedName>
        <fullName evidence="4">Uncharacterized protein</fullName>
    </submittedName>
</protein>
<dbReference type="PANTHER" id="PTHR24198">
    <property type="entry name" value="ANKYRIN REPEAT AND PROTEIN KINASE DOMAIN-CONTAINING PROTEIN"/>
    <property type="match status" value="1"/>
</dbReference>
<dbReference type="SUPFAM" id="SSF48403">
    <property type="entry name" value="Ankyrin repeat"/>
    <property type="match status" value="1"/>
</dbReference>
<dbReference type="SMART" id="SM00248">
    <property type="entry name" value="ANK"/>
    <property type="match status" value="2"/>
</dbReference>
<evidence type="ECO:0000256" key="2">
    <source>
        <dbReference type="ARBA" id="ARBA00023043"/>
    </source>
</evidence>
<proteinExistence type="predicted"/>